<feature type="domain" description="PIN" evidence="1">
    <location>
        <begin position="7"/>
        <end position="116"/>
    </location>
</feature>
<dbReference type="CDD" id="cd18692">
    <property type="entry name" value="PIN_VapC-like"/>
    <property type="match status" value="1"/>
</dbReference>
<dbReference type="InterPro" id="IPR002716">
    <property type="entry name" value="PIN_dom"/>
</dbReference>
<dbReference type="OrthoDB" id="9792015at2"/>
<dbReference type="EMBL" id="LVXZ01000013">
    <property type="protein sequence ID" value="OAP93251.1"/>
    <property type="molecule type" value="Genomic_DNA"/>
</dbReference>
<dbReference type="RefSeq" id="WP_064217940.1">
    <property type="nucleotide sequence ID" value="NZ_LVXZ01000013.1"/>
</dbReference>
<dbReference type="Proteomes" id="UP000078302">
    <property type="component" value="Unassembled WGS sequence"/>
</dbReference>
<sequence length="138" mass="15536">MASGKTFFDTNVLLYLLSADTAKADVAEGIMMNGGVISAQVLNEFASVARRKMGMSFLEIREVLTPIHRICDVAHLTLDTHIYGLRIAERYKYNVWDAMIVASAMLADCAVLYTEDMHHGQVLEDRLQLINPFLRADW</sequence>
<dbReference type="Pfam" id="PF01850">
    <property type="entry name" value="PIN"/>
    <property type="match status" value="1"/>
</dbReference>
<dbReference type="AlphaFoldDB" id="A0A179BQ30"/>
<dbReference type="SUPFAM" id="SSF88723">
    <property type="entry name" value="PIN domain-like"/>
    <property type="match status" value="1"/>
</dbReference>
<evidence type="ECO:0000313" key="2">
    <source>
        <dbReference type="EMBL" id="OAP93251.1"/>
    </source>
</evidence>
<gene>
    <name evidence="2" type="ORF">A4H96_01445</name>
</gene>
<keyword evidence="3" id="KW-1185">Reference proteome</keyword>
<evidence type="ECO:0000313" key="3">
    <source>
        <dbReference type="Proteomes" id="UP000078302"/>
    </source>
</evidence>
<name>A0A179BQ30_ACIFR</name>
<evidence type="ECO:0000259" key="1">
    <source>
        <dbReference type="Pfam" id="PF01850"/>
    </source>
</evidence>
<proteinExistence type="predicted"/>
<protein>
    <submittedName>
        <fullName evidence="2">Pilus assembly protein</fullName>
    </submittedName>
</protein>
<accession>A0A179BQ30</accession>
<comment type="caution">
    <text evidence="2">The sequence shown here is derived from an EMBL/GenBank/DDBJ whole genome shotgun (WGS) entry which is preliminary data.</text>
</comment>
<dbReference type="Gene3D" id="3.40.50.1010">
    <property type="entry name" value="5'-nuclease"/>
    <property type="match status" value="1"/>
</dbReference>
<dbReference type="InterPro" id="IPR029060">
    <property type="entry name" value="PIN-like_dom_sf"/>
</dbReference>
<organism evidence="2 3">
    <name type="scientific">Acidithiobacillus ferrooxidans</name>
    <name type="common">Thiobacillus ferrooxidans</name>
    <dbReference type="NCBI Taxonomy" id="920"/>
    <lineage>
        <taxon>Bacteria</taxon>
        <taxon>Pseudomonadati</taxon>
        <taxon>Pseudomonadota</taxon>
        <taxon>Acidithiobacillia</taxon>
        <taxon>Acidithiobacillales</taxon>
        <taxon>Acidithiobacillaceae</taxon>
        <taxon>Acidithiobacillus</taxon>
    </lineage>
</organism>
<reference evidence="2 3" key="1">
    <citation type="submission" date="2016-04" db="EMBL/GenBank/DDBJ databases">
        <title>Acidithiobacillus ferrooxidans genome sequencing and assembly.</title>
        <authorList>
            <person name="Zhou Z."/>
        </authorList>
    </citation>
    <scope>NUCLEOTIDE SEQUENCE [LARGE SCALE GENOMIC DNA]</scope>
    <source>
        <strain evidence="2 3">BY0502</strain>
    </source>
</reference>